<protein>
    <submittedName>
        <fullName evidence="2">ECF transporter S component</fullName>
    </submittedName>
</protein>
<keyword evidence="1" id="KW-1133">Transmembrane helix</keyword>
<gene>
    <name evidence="2" type="ORF">HCR76_14425</name>
</gene>
<accession>A0ABX6YHB2</accession>
<proteinExistence type="predicted"/>
<dbReference type="EMBL" id="CP061169">
    <property type="protein sequence ID" value="QPZ37984.1"/>
    <property type="molecule type" value="Genomic_DNA"/>
</dbReference>
<feature type="transmembrane region" description="Helical" evidence="1">
    <location>
        <begin position="137"/>
        <end position="158"/>
    </location>
</feature>
<evidence type="ECO:0000256" key="1">
    <source>
        <dbReference type="SAM" id="Phobius"/>
    </source>
</evidence>
<evidence type="ECO:0000313" key="3">
    <source>
        <dbReference type="Proteomes" id="UP000662814"/>
    </source>
</evidence>
<dbReference type="Gene3D" id="1.10.1760.20">
    <property type="match status" value="1"/>
</dbReference>
<organism evidence="2 3">
    <name type="scientific">Paramicrobacterium chengjingii</name>
    <dbReference type="NCBI Taxonomy" id="2769067"/>
    <lineage>
        <taxon>Bacteria</taxon>
        <taxon>Bacillati</taxon>
        <taxon>Actinomycetota</taxon>
        <taxon>Actinomycetes</taxon>
        <taxon>Micrococcales</taxon>
        <taxon>Microbacteriaceae</taxon>
        <taxon>Paramicrobacterium</taxon>
    </lineage>
</organism>
<keyword evidence="1" id="KW-0812">Transmembrane</keyword>
<dbReference type="RefSeq" id="WP_166987792.1">
    <property type="nucleotide sequence ID" value="NZ_CP061169.1"/>
</dbReference>
<reference evidence="2 3" key="1">
    <citation type="submission" date="2020-12" db="EMBL/GenBank/DDBJ databases">
        <title>Microbacterium sp. HY060.</title>
        <authorList>
            <person name="Zhou J."/>
        </authorList>
    </citation>
    <scope>NUCLEOTIDE SEQUENCE [LARGE SCALE GENOMIC DNA]</scope>
    <source>
        <strain evidence="2 3">HY60</strain>
    </source>
</reference>
<feature type="transmembrane region" description="Helical" evidence="1">
    <location>
        <begin position="233"/>
        <end position="258"/>
    </location>
</feature>
<sequence length="352" mass="38429">MEQERDDEAKLEGSFDGIVTDLRELRVNTGVVTYAEIVRRIGRYRGQLKGDGVNDAPARSTVYDAFRLGRSRLNPELVGEIVRALGEDEQSVRQWMVRCYQVQASSERNCERDAVCTEDPVESPGITQPLKSHRSRYIYVGSVMFACVLLNAFGYALVGKLHLALYLDMVGTAVGAIMLGPWYGVAIAVLGNAAGMTIHGPMALVFALVNVAGALVWGYGVRRSTWAATFTQFFRLNLVVAVVCTLVAVPLLMLGYHGGSGHTSDQLTHTFTSSGQNLLSAVLLSNGITSILDKLATGFIALVVIQRCASRIKSVDSEFVSPVDNFFRFALRPTTQITRPLCNYSAVLVRTP</sequence>
<name>A0ABX6YHB2_9MICO</name>
<feature type="transmembrane region" description="Helical" evidence="1">
    <location>
        <begin position="165"/>
        <end position="190"/>
    </location>
</feature>
<feature type="transmembrane region" description="Helical" evidence="1">
    <location>
        <begin position="202"/>
        <end position="221"/>
    </location>
</feature>
<keyword evidence="1" id="KW-0472">Membrane</keyword>
<keyword evidence="3" id="KW-1185">Reference proteome</keyword>
<dbReference type="Proteomes" id="UP000662814">
    <property type="component" value="Chromosome"/>
</dbReference>
<evidence type="ECO:0000313" key="2">
    <source>
        <dbReference type="EMBL" id="QPZ37984.1"/>
    </source>
</evidence>